<dbReference type="AlphaFoldDB" id="X1TQS0"/>
<reference evidence="1" key="1">
    <citation type="journal article" date="2014" name="Front. Microbiol.">
        <title>High frequency of phylogenetically diverse reductive dehalogenase-homologous genes in deep subseafloor sedimentary metagenomes.</title>
        <authorList>
            <person name="Kawai M."/>
            <person name="Futagami T."/>
            <person name="Toyoda A."/>
            <person name="Takaki Y."/>
            <person name="Nishi S."/>
            <person name="Hori S."/>
            <person name="Arai W."/>
            <person name="Tsubouchi T."/>
            <person name="Morono Y."/>
            <person name="Uchiyama I."/>
            <person name="Ito T."/>
            <person name="Fujiyama A."/>
            <person name="Inagaki F."/>
            <person name="Takami H."/>
        </authorList>
    </citation>
    <scope>NUCLEOTIDE SEQUENCE</scope>
    <source>
        <strain evidence="1">Expedition CK06-06</strain>
    </source>
</reference>
<accession>X1TQS0</accession>
<comment type="caution">
    <text evidence="1">The sequence shown here is derived from an EMBL/GenBank/DDBJ whole genome shotgun (WGS) entry which is preliminary data.</text>
</comment>
<dbReference type="EMBL" id="BARW01030598">
    <property type="protein sequence ID" value="GAJ07683.1"/>
    <property type="molecule type" value="Genomic_DNA"/>
</dbReference>
<gene>
    <name evidence="1" type="ORF">S12H4_48883</name>
</gene>
<proteinExistence type="predicted"/>
<evidence type="ECO:0000313" key="1">
    <source>
        <dbReference type="EMBL" id="GAJ07683.1"/>
    </source>
</evidence>
<organism evidence="1">
    <name type="scientific">marine sediment metagenome</name>
    <dbReference type="NCBI Taxonomy" id="412755"/>
    <lineage>
        <taxon>unclassified sequences</taxon>
        <taxon>metagenomes</taxon>
        <taxon>ecological metagenomes</taxon>
    </lineage>
</organism>
<sequence length="135" mass="15290">VHKITYPLKPSDEAGSELGFIRDDEKGTMFIGEGSWGAHPRVTDDDKSWTLQSGSFNQLKWIHVSPEKASQSASVEIFTVITSRYDEGDNQTFFVDEVESLTEDDVFRIPANINLFDDAVYGLSVKYPFHLNQRN</sequence>
<protein>
    <submittedName>
        <fullName evidence="1">Uncharacterized protein</fullName>
    </submittedName>
</protein>
<name>X1TQS0_9ZZZZ</name>
<feature type="non-terminal residue" evidence="1">
    <location>
        <position position="1"/>
    </location>
</feature>